<dbReference type="GeneID" id="70252515"/>
<feature type="domain" description="Major facilitator superfamily (MFS) profile" evidence="9">
    <location>
        <begin position="56"/>
        <end position="498"/>
    </location>
</feature>
<feature type="transmembrane region" description="Helical" evidence="8">
    <location>
        <begin position="400"/>
        <end position="426"/>
    </location>
</feature>
<feature type="transmembrane region" description="Helical" evidence="8">
    <location>
        <begin position="231"/>
        <end position="252"/>
    </location>
</feature>
<dbReference type="Proteomes" id="UP001201262">
    <property type="component" value="Unassembled WGS sequence"/>
</dbReference>
<dbReference type="GO" id="GO:0005351">
    <property type="term" value="F:carbohydrate:proton symporter activity"/>
    <property type="evidence" value="ECO:0007669"/>
    <property type="project" value="TreeGrafter"/>
</dbReference>
<evidence type="ECO:0000313" key="11">
    <source>
        <dbReference type="Proteomes" id="UP001201262"/>
    </source>
</evidence>
<dbReference type="PROSITE" id="PS50850">
    <property type="entry name" value="MFS"/>
    <property type="match status" value="1"/>
</dbReference>
<keyword evidence="6 8" id="KW-0472">Membrane</keyword>
<protein>
    <submittedName>
        <fullName evidence="10">General substrate transporter</fullName>
    </submittedName>
</protein>
<dbReference type="PANTHER" id="PTHR48022:SF83">
    <property type="entry name" value="MAJOR FACILITATOR SUPERFAMILY (MFS) PROFILE DOMAIN-CONTAINING PROTEIN"/>
    <property type="match status" value="1"/>
</dbReference>
<feature type="transmembrane region" description="Helical" evidence="8">
    <location>
        <begin position="312"/>
        <end position="334"/>
    </location>
</feature>
<gene>
    <name evidence="10" type="ORF">BGW36DRAFT_463742</name>
</gene>
<evidence type="ECO:0000256" key="3">
    <source>
        <dbReference type="ARBA" id="ARBA00022448"/>
    </source>
</evidence>
<feature type="transmembrane region" description="Helical" evidence="8">
    <location>
        <begin position="374"/>
        <end position="394"/>
    </location>
</feature>
<evidence type="ECO:0000256" key="5">
    <source>
        <dbReference type="ARBA" id="ARBA00022989"/>
    </source>
</evidence>
<evidence type="ECO:0000256" key="8">
    <source>
        <dbReference type="SAM" id="Phobius"/>
    </source>
</evidence>
<comment type="caution">
    <text evidence="10">The sequence shown here is derived from an EMBL/GenBank/DDBJ whole genome shotgun (WGS) entry which is preliminary data.</text>
</comment>
<accession>A0AAD4KLK8</accession>
<dbReference type="SUPFAM" id="SSF103473">
    <property type="entry name" value="MFS general substrate transporter"/>
    <property type="match status" value="1"/>
</dbReference>
<dbReference type="InterPro" id="IPR003663">
    <property type="entry name" value="Sugar/inositol_transpt"/>
</dbReference>
<dbReference type="GO" id="GO:0016020">
    <property type="term" value="C:membrane"/>
    <property type="evidence" value="ECO:0007669"/>
    <property type="project" value="UniProtKB-SubCell"/>
</dbReference>
<comment type="subcellular location">
    <subcellularLocation>
        <location evidence="1">Membrane</location>
        <topology evidence="1">Multi-pass membrane protein</topology>
    </subcellularLocation>
</comment>
<dbReference type="InterPro" id="IPR050360">
    <property type="entry name" value="MFS_Sugar_Transporters"/>
</dbReference>
<dbReference type="NCBIfam" id="TIGR00879">
    <property type="entry name" value="SP"/>
    <property type="match status" value="1"/>
</dbReference>
<evidence type="ECO:0000256" key="7">
    <source>
        <dbReference type="RuleBase" id="RU003346"/>
    </source>
</evidence>
<dbReference type="EMBL" id="JAJTJA010000009">
    <property type="protein sequence ID" value="KAH8694153.1"/>
    <property type="molecule type" value="Genomic_DNA"/>
</dbReference>
<feature type="transmembrane region" description="Helical" evidence="8">
    <location>
        <begin position="346"/>
        <end position="367"/>
    </location>
</feature>
<dbReference type="Pfam" id="PF00083">
    <property type="entry name" value="Sugar_tr"/>
    <property type="match status" value="1"/>
</dbReference>
<evidence type="ECO:0000256" key="2">
    <source>
        <dbReference type="ARBA" id="ARBA00010992"/>
    </source>
</evidence>
<feature type="transmembrane region" description="Helical" evidence="8">
    <location>
        <begin position="476"/>
        <end position="492"/>
    </location>
</feature>
<evidence type="ECO:0000259" key="9">
    <source>
        <dbReference type="PROSITE" id="PS50850"/>
    </source>
</evidence>
<dbReference type="PANTHER" id="PTHR48022">
    <property type="entry name" value="PLASTIDIC GLUCOSE TRANSPORTER 4"/>
    <property type="match status" value="1"/>
</dbReference>
<name>A0AAD4KLK8_9EURO</name>
<feature type="transmembrane region" description="Helical" evidence="8">
    <location>
        <begin position="447"/>
        <end position="464"/>
    </location>
</feature>
<sequence length="531" mass="58666">MAEIIEKVRCLKHEPVHQEFQSDQKALNAGARHATEAEHSLTIWRALKIYKKAALWSILISTAVIMEGYDNHLLGNFIGYPAFRKRYGTWLNAKSGYQISSKWQAGLTDIGSVGNIIGALLNGYFTPKFGPRKVLMAALVWLTGTVFITFFAPNIETILVGQLLCSIPWGICATTAPAYAAEVGPLALRGYLTAYVNVCFCAGQLISAGVLKALVNNATQWSYRIPFATQWIWPLPLFIGVLFAPESPWYLVRAGKLDEAKRACQKLSSDNESDDDSHIALMMQTNNLEKAEREGVTYWDAIRGTNLRRTEIACVVYLSQITSGSVLCYSGTFFYEQTGMSASTSYALGLAGTGISVICSALSWFYISRWGRRDIWLGGFCLSVVILFLIGILACVPKSFAISWAQGLLCLAWLAVYSMSIGPIVFTIVAEIGSTRLRTQTIVLGRSVYYIGNIVGGVLEPYFMSPTSWNAAGKTAFFWGGLALLTATWGFFRLPETAGRTFAELDIMFHRRIPARKSATYQIDLDEEFVG</sequence>
<dbReference type="Gene3D" id="1.20.1250.20">
    <property type="entry name" value="MFS general substrate transporter like domains"/>
    <property type="match status" value="1"/>
</dbReference>
<dbReference type="InterPro" id="IPR005828">
    <property type="entry name" value="MFS_sugar_transport-like"/>
</dbReference>
<feature type="transmembrane region" description="Helical" evidence="8">
    <location>
        <begin position="134"/>
        <end position="152"/>
    </location>
</feature>
<keyword evidence="11" id="KW-1185">Reference proteome</keyword>
<organism evidence="10 11">
    <name type="scientific">Talaromyces proteolyticus</name>
    <dbReference type="NCBI Taxonomy" id="1131652"/>
    <lineage>
        <taxon>Eukaryota</taxon>
        <taxon>Fungi</taxon>
        <taxon>Dikarya</taxon>
        <taxon>Ascomycota</taxon>
        <taxon>Pezizomycotina</taxon>
        <taxon>Eurotiomycetes</taxon>
        <taxon>Eurotiomycetidae</taxon>
        <taxon>Eurotiales</taxon>
        <taxon>Trichocomaceae</taxon>
        <taxon>Talaromyces</taxon>
        <taxon>Talaromyces sect. Bacilispori</taxon>
    </lineage>
</organism>
<evidence type="ECO:0000256" key="1">
    <source>
        <dbReference type="ARBA" id="ARBA00004141"/>
    </source>
</evidence>
<dbReference type="RefSeq" id="XP_046069823.1">
    <property type="nucleotide sequence ID" value="XM_046222228.1"/>
</dbReference>
<feature type="transmembrane region" description="Helical" evidence="8">
    <location>
        <begin position="158"/>
        <end position="180"/>
    </location>
</feature>
<dbReference type="InterPro" id="IPR020846">
    <property type="entry name" value="MFS_dom"/>
</dbReference>
<dbReference type="FunFam" id="1.20.1250.20:FF:000078">
    <property type="entry name" value="MFS maltose transporter, putative"/>
    <property type="match status" value="1"/>
</dbReference>
<dbReference type="InterPro" id="IPR036259">
    <property type="entry name" value="MFS_trans_sf"/>
</dbReference>
<evidence type="ECO:0000313" key="10">
    <source>
        <dbReference type="EMBL" id="KAH8694153.1"/>
    </source>
</evidence>
<evidence type="ECO:0000256" key="6">
    <source>
        <dbReference type="ARBA" id="ARBA00023136"/>
    </source>
</evidence>
<comment type="similarity">
    <text evidence="2 7">Belongs to the major facilitator superfamily. Sugar transporter (TC 2.A.1.1) family.</text>
</comment>
<feature type="transmembrane region" description="Helical" evidence="8">
    <location>
        <begin position="192"/>
        <end position="211"/>
    </location>
</feature>
<keyword evidence="4 8" id="KW-0812">Transmembrane</keyword>
<keyword evidence="3 7" id="KW-0813">Transport</keyword>
<dbReference type="AlphaFoldDB" id="A0AAD4KLK8"/>
<reference evidence="10" key="1">
    <citation type="submission" date="2021-12" db="EMBL/GenBank/DDBJ databases">
        <title>Convergent genome expansion in fungi linked to evolution of root-endophyte symbiosis.</title>
        <authorList>
            <consortium name="DOE Joint Genome Institute"/>
            <person name="Ke Y.-H."/>
            <person name="Bonito G."/>
            <person name="Liao H.-L."/>
            <person name="Looney B."/>
            <person name="Rojas-Flechas A."/>
            <person name="Nash J."/>
            <person name="Hameed K."/>
            <person name="Schadt C."/>
            <person name="Martin F."/>
            <person name="Crous P.W."/>
            <person name="Miettinen O."/>
            <person name="Magnuson J.K."/>
            <person name="Labbe J."/>
            <person name="Jacobson D."/>
            <person name="Doktycz M.J."/>
            <person name="Veneault-Fourrey C."/>
            <person name="Kuo A."/>
            <person name="Mondo S."/>
            <person name="Calhoun S."/>
            <person name="Riley R."/>
            <person name="Ohm R."/>
            <person name="LaButti K."/>
            <person name="Andreopoulos B."/>
            <person name="Pangilinan J."/>
            <person name="Nolan M."/>
            <person name="Tritt A."/>
            <person name="Clum A."/>
            <person name="Lipzen A."/>
            <person name="Daum C."/>
            <person name="Barry K."/>
            <person name="Grigoriev I.V."/>
            <person name="Vilgalys R."/>
        </authorList>
    </citation>
    <scope>NUCLEOTIDE SEQUENCE</scope>
    <source>
        <strain evidence="10">PMI_201</strain>
    </source>
</reference>
<keyword evidence="5 8" id="KW-1133">Transmembrane helix</keyword>
<evidence type="ECO:0000256" key="4">
    <source>
        <dbReference type="ARBA" id="ARBA00022692"/>
    </source>
</evidence>
<proteinExistence type="inferred from homology"/>